<dbReference type="EMBL" id="UINC01030233">
    <property type="protein sequence ID" value="SVB14282.1"/>
    <property type="molecule type" value="Genomic_DNA"/>
</dbReference>
<name>A0A382BLU6_9ZZZZ</name>
<dbReference type="Pfam" id="PF01315">
    <property type="entry name" value="Ald_Xan_dh_C"/>
    <property type="match status" value="1"/>
</dbReference>
<reference evidence="2" key="1">
    <citation type="submission" date="2018-05" db="EMBL/GenBank/DDBJ databases">
        <authorList>
            <person name="Lanie J.A."/>
            <person name="Ng W.-L."/>
            <person name="Kazmierczak K.M."/>
            <person name="Andrzejewski T.M."/>
            <person name="Davidsen T.M."/>
            <person name="Wayne K.J."/>
            <person name="Tettelin H."/>
            <person name="Glass J.I."/>
            <person name="Rusch D."/>
            <person name="Podicherti R."/>
            <person name="Tsui H.-C.T."/>
            <person name="Winkler M.E."/>
        </authorList>
    </citation>
    <scope>NUCLEOTIDE SEQUENCE</scope>
</reference>
<dbReference type="InterPro" id="IPR016208">
    <property type="entry name" value="Ald_Oxase/xanthine_DH-like"/>
</dbReference>
<gene>
    <name evidence="2" type="ORF">METZ01_LOCUS167136</name>
</gene>
<dbReference type="InterPro" id="IPR037165">
    <property type="entry name" value="AldOxase/xan_DH_Mopterin-bd_sf"/>
</dbReference>
<dbReference type="InterPro" id="IPR000674">
    <property type="entry name" value="Ald_Oxase/Xan_DH_a/b"/>
</dbReference>
<evidence type="ECO:0000313" key="2">
    <source>
        <dbReference type="EMBL" id="SVB14282.1"/>
    </source>
</evidence>
<dbReference type="Gene3D" id="3.90.1170.50">
    <property type="entry name" value="Aldehyde oxidase/xanthine dehydrogenase, a/b hammerhead"/>
    <property type="match status" value="1"/>
</dbReference>
<dbReference type="InterPro" id="IPR036856">
    <property type="entry name" value="Ald_Oxase/Xan_DH_a/b_sf"/>
</dbReference>
<feature type="non-terminal residue" evidence="2">
    <location>
        <position position="281"/>
    </location>
</feature>
<dbReference type="InterPro" id="IPR008274">
    <property type="entry name" value="AldOxase/xan_DH_MoCoBD1"/>
</dbReference>
<dbReference type="GO" id="GO:0005506">
    <property type="term" value="F:iron ion binding"/>
    <property type="evidence" value="ECO:0007669"/>
    <property type="project" value="InterPro"/>
</dbReference>
<dbReference type="SUPFAM" id="SSF54665">
    <property type="entry name" value="CO dehydrogenase molybdoprotein N-domain-like"/>
    <property type="match status" value="1"/>
</dbReference>
<dbReference type="SMART" id="SM01008">
    <property type="entry name" value="Ald_Xan_dh_C"/>
    <property type="match status" value="1"/>
</dbReference>
<dbReference type="AlphaFoldDB" id="A0A382BLU6"/>
<sequence>MEGESKVTGGEQYTADLTLPGTLWGRVLRSPFPHARITHIDASAAQQVPGVMTVLTGADLRGVRYGRRLYDVPVLAEDRVRFVGERVAAVAAVDRDAAEEALLRIEIEYEELPAVYDPLDALEPNAPILHPDVNSYTGLPRPLDTVTNAFVRDTWGKGDVAVGFAQADVIVENTFTVARQHQGYLESHTCLVWIDDAGRVQVWASSKVPYAVKQQLSAAWGLPEERILINPVSIGGDFGGKGSPMDIPLAYYLADRTGSPVKMAMDYIEEFTAGNPRHAAV</sequence>
<organism evidence="2">
    <name type="scientific">marine metagenome</name>
    <dbReference type="NCBI Taxonomy" id="408172"/>
    <lineage>
        <taxon>unclassified sequences</taxon>
        <taxon>metagenomes</taxon>
        <taxon>ecological metagenomes</taxon>
    </lineage>
</organism>
<protein>
    <recommendedName>
        <fullName evidence="1">Aldehyde oxidase/xanthine dehydrogenase a/b hammerhead domain-containing protein</fullName>
    </recommendedName>
</protein>
<dbReference type="Pfam" id="PF02738">
    <property type="entry name" value="MoCoBD_1"/>
    <property type="match status" value="1"/>
</dbReference>
<dbReference type="SUPFAM" id="SSF56003">
    <property type="entry name" value="Molybdenum cofactor-binding domain"/>
    <property type="match status" value="1"/>
</dbReference>
<evidence type="ECO:0000259" key="1">
    <source>
        <dbReference type="SMART" id="SM01008"/>
    </source>
</evidence>
<dbReference type="Gene3D" id="3.30.365.10">
    <property type="entry name" value="Aldehyde oxidase/xanthine dehydrogenase, molybdopterin binding domain"/>
    <property type="match status" value="2"/>
</dbReference>
<dbReference type="PANTHER" id="PTHR11908:SF157">
    <property type="entry name" value="XANTHINE DEHYDROGENASE SUBUNIT D-RELATED"/>
    <property type="match status" value="1"/>
</dbReference>
<dbReference type="PANTHER" id="PTHR11908">
    <property type="entry name" value="XANTHINE DEHYDROGENASE"/>
    <property type="match status" value="1"/>
</dbReference>
<feature type="domain" description="Aldehyde oxidase/xanthine dehydrogenase a/b hammerhead" evidence="1">
    <location>
        <begin position="8"/>
        <end position="113"/>
    </location>
</feature>
<proteinExistence type="predicted"/>
<accession>A0A382BLU6</accession>
<dbReference type="GO" id="GO:0016491">
    <property type="term" value="F:oxidoreductase activity"/>
    <property type="evidence" value="ECO:0007669"/>
    <property type="project" value="InterPro"/>
</dbReference>